<dbReference type="Proteomes" id="UP000243706">
    <property type="component" value="Chromosome 1"/>
</dbReference>
<evidence type="ECO:0000313" key="4">
    <source>
        <dbReference type="Proteomes" id="UP000243706"/>
    </source>
</evidence>
<dbReference type="RefSeq" id="WP_095115035.1">
    <property type="nucleotide sequence ID" value="NZ_BMCB01000002.1"/>
</dbReference>
<organism evidence="3 4">
    <name type="scientific">Staphylococcus muscae</name>
    <dbReference type="NCBI Taxonomy" id="1294"/>
    <lineage>
        <taxon>Bacteria</taxon>
        <taxon>Bacillati</taxon>
        <taxon>Bacillota</taxon>
        <taxon>Bacilli</taxon>
        <taxon>Bacillales</taxon>
        <taxon>Staphylococcaceae</taxon>
        <taxon>Staphylococcus</taxon>
    </lineage>
</organism>
<dbReference type="OrthoDB" id="2414630at2"/>
<dbReference type="PROSITE" id="PS51257">
    <property type="entry name" value="PROKAR_LIPOPROTEIN"/>
    <property type="match status" value="1"/>
</dbReference>
<evidence type="ECO:0000313" key="2">
    <source>
        <dbReference type="EMBL" id="GGA82319.1"/>
    </source>
</evidence>
<keyword evidence="5" id="KW-1185">Reference proteome</keyword>
<accession>A0A240BRT9</accession>
<name>A0A240BRT9_9STAP</name>
<evidence type="ECO:0000313" key="5">
    <source>
        <dbReference type="Proteomes" id="UP000652995"/>
    </source>
</evidence>
<evidence type="ECO:0000313" key="3">
    <source>
        <dbReference type="EMBL" id="SNV98434.1"/>
    </source>
</evidence>
<dbReference type="AlphaFoldDB" id="A0A240BRT9"/>
<evidence type="ECO:0008006" key="6">
    <source>
        <dbReference type="Google" id="ProtNLM"/>
    </source>
</evidence>
<sequence>MKKILLGGITAMFLLTGCSNETNSKELKMGEVFNSGKEHISYITTHDPKESKGDAPVEFVIVSKKGETKLYNVYEGEYTLGDFAKMKDRKIEDKALEADKKAFNAQKRELISSIKGQMESTEDELHELHKDAGDPLVENEIEETDAEYDELNQELIKTQKTHYEDPEFKKMKLVLYTGFAGYSEDETGEEMFVFKKSNNFSDYEEKEHDLTLIGSIDPVDVHEKRYAGLYSNRGRYIVTEVGDKVEKSIFDSKDDEYVDEVE</sequence>
<reference evidence="3 4" key="2">
    <citation type="submission" date="2017-06" db="EMBL/GenBank/DDBJ databases">
        <authorList>
            <consortium name="Pathogen Informatics"/>
        </authorList>
    </citation>
    <scope>NUCLEOTIDE SEQUENCE [LARGE SCALE GENOMIC DNA]</scope>
    <source>
        <strain evidence="3 4">NCTC13833</strain>
    </source>
</reference>
<gene>
    <name evidence="2" type="ORF">GCM10007183_03140</name>
    <name evidence="3" type="ORF">SAMEA4412661_00069</name>
</gene>
<dbReference type="KEGG" id="smus:C7J88_07520"/>
<reference evidence="5" key="3">
    <citation type="journal article" date="2019" name="Int. J. Syst. Evol. Microbiol.">
        <title>The Global Catalogue of Microorganisms (GCM) 10K type strain sequencing project: providing services to taxonomists for standard genome sequencing and annotation.</title>
        <authorList>
            <consortium name="The Broad Institute Genomics Platform"/>
            <consortium name="The Broad Institute Genome Sequencing Center for Infectious Disease"/>
            <person name="Wu L."/>
            <person name="Ma J."/>
        </authorList>
    </citation>
    <scope>NUCLEOTIDE SEQUENCE [LARGE SCALE GENOMIC DNA]</scope>
    <source>
        <strain evidence="5">CCM 4175</strain>
    </source>
</reference>
<dbReference type="EMBL" id="BMCB01000002">
    <property type="protein sequence ID" value="GGA82319.1"/>
    <property type="molecule type" value="Genomic_DNA"/>
</dbReference>
<keyword evidence="1" id="KW-0175">Coiled coil</keyword>
<evidence type="ECO:0000256" key="1">
    <source>
        <dbReference type="SAM" id="Coils"/>
    </source>
</evidence>
<reference evidence="2" key="4">
    <citation type="submission" date="2024-05" db="EMBL/GenBank/DDBJ databases">
        <authorList>
            <person name="Sun Q."/>
            <person name="Sedlacek I."/>
        </authorList>
    </citation>
    <scope>NUCLEOTIDE SEQUENCE</scope>
    <source>
        <strain evidence="2">CCM 4175</strain>
    </source>
</reference>
<reference evidence="2" key="1">
    <citation type="journal article" date="2014" name="Int. J. Syst. Evol. Microbiol.">
        <title>Complete genome of a new Firmicutes species belonging to the dominant human colonic microbiota ('Ruminococcus bicirculans') reveals two chromosomes and a selective capacity to utilize plant glucans.</title>
        <authorList>
            <consortium name="NISC Comparative Sequencing Program"/>
            <person name="Wegmann U."/>
            <person name="Louis P."/>
            <person name="Goesmann A."/>
            <person name="Henrissat B."/>
            <person name="Duncan S.H."/>
            <person name="Flint H.J."/>
        </authorList>
    </citation>
    <scope>NUCLEOTIDE SEQUENCE</scope>
    <source>
        <strain evidence="2">CCM 4175</strain>
    </source>
</reference>
<feature type="coiled-coil region" evidence="1">
    <location>
        <begin position="111"/>
        <end position="161"/>
    </location>
</feature>
<dbReference type="Proteomes" id="UP000652995">
    <property type="component" value="Unassembled WGS sequence"/>
</dbReference>
<proteinExistence type="predicted"/>
<protein>
    <recommendedName>
        <fullName evidence="6">Lipoprotein</fullName>
    </recommendedName>
</protein>
<dbReference type="EMBL" id="LT906464">
    <property type="protein sequence ID" value="SNV98434.1"/>
    <property type="molecule type" value="Genomic_DNA"/>
</dbReference>